<sequence length="580" mass="65710">MNANEKKVIRHNFDYLMKNLIPLEITGILFQENLLSREQFEELDEIQRTTSHKCKRLLLFITAEDSRCTFGGFLKALRHKGVFSFVADKLESDLIADDGNIEETTQGNQDKYSDDENKGKTNDIILETVRKIETHTSTKRRMTMFSHKLKKLPHDGHLEQFHDLRVAIERKYKKFKLDANRPILKRMELADMMFVSLDIGIEAKRLQYQTELGSGDVFEQMQAVIPYTSDPVLSSMTFCARFGSAVSMTTTLDEGLAHLQFAKQHAERVVPGKDTGMVFYIETNLLFQKYAHSPTETLKGELLNTIDKGISQFNEENEGIRRDYLRMFLIKMVYCRLGLGLFGERLENVETTEEDIKTAKGAIDFIESGEIWDGMEKRRMMLFLVGKAEYHRRDGNIDLAMVHATEAEKLARENNWSKELPNISELISELTASPNNKREQYEIQKADQENMEPSWHISKNRTSNKHNVFLSTEENAMKAANIIYPGPVTSPSPATSTTASPASAHEPSRGSSVVPLGPRRVSAKSTPHWPATCKTLATFSLESQLKGAQDFSYLDEPSVLEALVVLPCTLLGIHPLGSSC</sequence>
<dbReference type="Gene3D" id="1.10.533.10">
    <property type="entry name" value="Death Domain, Fas"/>
    <property type="match status" value="1"/>
</dbReference>
<dbReference type="InterPro" id="IPR001315">
    <property type="entry name" value="CARD"/>
</dbReference>
<dbReference type="SUPFAM" id="SSF47986">
    <property type="entry name" value="DEATH domain"/>
    <property type="match status" value="1"/>
</dbReference>
<keyword evidence="4" id="KW-1185">Reference proteome</keyword>
<feature type="compositionally biased region" description="Low complexity" evidence="1">
    <location>
        <begin position="489"/>
        <end position="504"/>
    </location>
</feature>
<evidence type="ECO:0000259" key="2">
    <source>
        <dbReference type="PROSITE" id="PS50209"/>
    </source>
</evidence>
<feature type="non-terminal residue" evidence="3">
    <location>
        <position position="580"/>
    </location>
</feature>
<accession>A0ABY7EZJ0</accession>
<dbReference type="InterPro" id="IPR011029">
    <property type="entry name" value="DEATH-like_dom_sf"/>
</dbReference>
<dbReference type="CDD" id="cd01671">
    <property type="entry name" value="CARD"/>
    <property type="match status" value="1"/>
</dbReference>
<feature type="domain" description="CARD" evidence="2">
    <location>
        <begin position="1"/>
        <end position="79"/>
    </location>
</feature>
<organism evidence="3 4">
    <name type="scientific">Mya arenaria</name>
    <name type="common">Soft-shell clam</name>
    <dbReference type="NCBI Taxonomy" id="6604"/>
    <lineage>
        <taxon>Eukaryota</taxon>
        <taxon>Metazoa</taxon>
        <taxon>Spiralia</taxon>
        <taxon>Lophotrochozoa</taxon>
        <taxon>Mollusca</taxon>
        <taxon>Bivalvia</taxon>
        <taxon>Autobranchia</taxon>
        <taxon>Heteroconchia</taxon>
        <taxon>Euheterodonta</taxon>
        <taxon>Imparidentia</taxon>
        <taxon>Neoheterodontei</taxon>
        <taxon>Myida</taxon>
        <taxon>Myoidea</taxon>
        <taxon>Myidae</taxon>
        <taxon>Mya</taxon>
    </lineage>
</organism>
<protein>
    <recommendedName>
        <fullName evidence="2">CARD domain-containing protein</fullName>
    </recommendedName>
</protein>
<gene>
    <name evidence="3" type="ORF">MAR_004397</name>
</gene>
<evidence type="ECO:0000313" key="3">
    <source>
        <dbReference type="EMBL" id="WAR14292.1"/>
    </source>
</evidence>
<name>A0ABY7EZJ0_MYAAR</name>
<evidence type="ECO:0000256" key="1">
    <source>
        <dbReference type="SAM" id="MobiDB-lite"/>
    </source>
</evidence>
<evidence type="ECO:0000313" key="4">
    <source>
        <dbReference type="Proteomes" id="UP001164746"/>
    </source>
</evidence>
<proteinExistence type="predicted"/>
<feature type="region of interest" description="Disordered" evidence="1">
    <location>
        <begin position="487"/>
        <end position="527"/>
    </location>
</feature>
<reference evidence="3" key="1">
    <citation type="submission" date="2022-11" db="EMBL/GenBank/DDBJ databases">
        <title>Centuries of genome instability and evolution in soft-shell clam transmissible cancer (bioRxiv).</title>
        <authorList>
            <person name="Hart S.F.M."/>
            <person name="Yonemitsu M.A."/>
            <person name="Giersch R.M."/>
            <person name="Beal B.F."/>
            <person name="Arriagada G."/>
            <person name="Davis B.W."/>
            <person name="Ostrander E.A."/>
            <person name="Goff S.P."/>
            <person name="Metzger M.J."/>
        </authorList>
    </citation>
    <scope>NUCLEOTIDE SEQUENCE</scope>
    <source>
        <strain evidence="3">MELC-2E11</strain>
        <tissue evidence="3">Siphon/mantle</tissue>
    </source>
</reference>
<dbReference type="PROSITE" id="PS50209">
    <property type="entry name" value="CARD"/>
    <property type="match status" value="1"/>
</dbReference>
<dbReference type="EMBL" id="CP111020">
    <property type="protein sequence ID" value="WAR14292.1"/>
    <property type="molecule type" value="Genomic_DNA"/>
</dbReference>
<dbReference type="Proteomes" id="UP001164746">
    <property type="component" value="Chromosome 9"/>
</dbReference>